<protein>
    <submittedName>
        <fullName evidence="1">Uncharacterized protein</fullName>
    </submittedName>
</protein>
<reference evidence="1" key="1">
    <citation type="journal article" date="2014" name="Front. Microbiol.">
        <title>High frequency of phylogenetically diverse reductive dehalogenase-homologous genes in deep subseafloor sedimentary metagenomes.</title>
        <authorList>
            <person name="Kawai M."/>
            <person name="Futagami T."/>
            <person name="Toyoda A."/>
            <person name="Takaki Y."/>
            <person name="Nishi S."/>
            <person name="Hori S."/>
            <person name="Arai W."/>
            <person name="Tsubouchi T."/>
            <person name="Morono Y."/>
            <person name="Uchiyama I."/>
            <person name="Ito T."/>
            <person name="Fujiyama A."/>
            <person name="Inagaki F."/>
            <person name="Takami H."/>
        </authorList>
    </citation>
    <scope>NUCLEOTIDE SEQUENCE</scope>
    <source>
        <strain evidence="1">Expedition CK06-06</strain>
    </source>
</reference>
<comment type="caution">
    <text evidence="1">The sequence shown here is derived from an EMBL/GenBank/DDBJ whole genome shotgun (WGS) entry which is preliminary data.</text>
</comment>
<sequence>MFTFVNILHYLGTLLALTHARAVLILKKKKERERLELKKRLRKERRLRPMEKIYDLADTFKMTEKEIKERKKLLALQIFYLRVVDSFKEVDNVIKDLEAKLEEIG</sequence>
<evidence type="ECO:0000313" key="1">
    <source>
        <dbReference type="EMBL" id="GAF86369.1"/>
    </source>
</evidence>
<name>X0SZG7_9ZZZZ</name>
<proteinExistence type="predicted"/>
<dbReference type="EMBL" id="BARS01017614">
    <property type="protein sequence ID" value="GAF86369.1"/>
    <property type="molecule type" value="Genomic_DNA"/>
</dbReference>
<dbReference type="AlphaFoldDB" id="X0SZG7"/>
<accession>X0SZG7</accession>
<organism evidence="1">
    <name type="scientific">marine sediment metagenome</name>
    <dbReference type="NCBI Taxonomy" id="412755"/>
    <lineage>
        <taxon>unclassified sequences</taxon>
        <taxon>metagenomes</taxon>
        <taxon>ecological metagenomes</taxon>
    </lineage>
</organism>
<gene>
    <name evidence="1" type="ORF">S01H1_28787</name>
</gene>